<evidence type="ECO:0000313" key="2">
    <source>
        <dbReference type="Proteomes" id="UP000287171"/>
    </source>
</evidence>
<dbReference type="Gene3D" id="3.40.1440.10">
    <property type="entry name" value="GIY-YIG endonuclease"/>
    <property type="match status" value="1"/>
</dbReference>
<name>A0A402BCB9_9CHLR</name>
<dbReference type="RefSeq" id="WP_126629102.1">
    <property type="nucleotide sequence ID" value="NZ_BIFT01000001.1"/>
</dbReference>
<dbReference type="InterPro" id="IPR035901">
    <property type="entry name" value="GIY-YIG_endonuc_sf"/>
</dbReference>
<gene>
    <name evidence="1" type="primary">ysjG</name>
    <name evidence="1" type="ORF">KDA_44160</name>
</gene>
<comment type="caution">
    <text evidence="1">The sequence shown here is derived from an EMBL/GenBank/DDBJ whole genome shotgun (WGS) entry which is preliminary data.</text>
</comment>
<keyword evidence="2" id="KW-1185">Reference proteome</keyword>
<organism evidence="1 2">
    <name type="scientific">Dictyobacter alpinus</name>
    <dbReference type="NCBI Taxonomy" id="2014873"/>
    <lineage>
        <taxon>Bacteria</taxon>
        <taxon>Bacillati</taxon>
        <taxon>Chloroflexota</taxon>
        <taxon>Ktedonobacteria</taxon>
        <taxon>Ktedonobacterales</taxon>
        <taxon>Dictyobacteraceae</taxon>
        <taxon>Dictyobacter</taxon>
    </lineage>
</organism>
<sequence length="112" mass="12968">MNRKKEITKAYKERRASGGVYTITNTQNGKYLLGHAADLNSVRNRFQFAQTTGLVVHPKMKQDWEQQGPQAFKLEILEELEPQPGQNASEFLADLKMLEELWQDKLELQKAY</sequence>
<evidence type="ECO:0008006" key="3">
    <source>
        <dbReference type="Google" id="ProtNLM"/>
    </source>
</evidence>
<dbReference type="EMBL" id="BIFT01000001">
    <property type="protein sequence ID" value="GCE28932.1"/>
    <property type="molecule type" value="Genomic_DNA"/>
</dbReference>
<dbReference type="AlphaFoldDB" id="A0A402BCB9"/>
<protein>
    <recommendedName>
        <fullName evidence="3">LuxR family transcriptional regulator</fullName>
    </recommendedName>
</protein>
<proteinExistence type="predicted"/>
<dbReference type="CDD" id="cd10451">
    <property type="entry name" value="GIY-YIG_LuxR_like"/>
    <property type="match status" value="1"/>
</dbReference>
<dbReference type="OrthoDB" id="9789954at2"/>
<evidence type="ECO:0000313" key="1">
    <source>
        <dbReference type="EMBL" id="GCE28932.1"/>
    </source>
</evidence>
<dbReference type="Proteomes" id="UP000287171">
    <property type="component" value="Unassembled WGS sequence"/>
</dbReference>
<reference evidence="2" key="1">
    <citation type="submission" date="2018-12" db="EMBL/GenBank/DDBJ databases">
        <title>Tengunoibacter tsumagoiensis gen. nov., sp. nov., Dictyobacter kobayashii sp. nov., D. alpinus sp. nov., and D. joshuensis sp. nov. and description of Dictyobacteraceae fam. nov. within the order Ktedonobacterales isolated from Tengu-no-mugimeshi.</title>
        <authorList>
            <person name="Wang C.M."/>
            <person name="Zheng Y."/>
            <person name="Sakai Y."/>
            <person name="Toyoda A."/>
            <person name="Minakuchi Y."/>
            <person name="Abe K."/>
            <person name="Yokota A."/>
            <person name="Yabe S."/>
        </authorList>
    </citation>
    <scope>NUCLEOTIDE SEQUENCE [LARGE SCALE GENOMIC DNA]</scope>
    <source>
        <strain evidence="2">Uno16</strain>
    </source>
</reference>
<accession>A0A402BCB9</accession>